<dbReference type="OrthoDB" id="547654at2759"/>
<comment type="caution">
    <text evidence="1">The sequence shown here is derived from an EMBL/GenBank/DDBJ whole genome shotgun (WGS) entry which is preliminary data.</text>
</comment>
<dbReference type="Gene3D" id="1.25.40.20">
    <property type="entry name" value="Ankyrin repeat-containing domain"/>
    <property type="match status" value="1"/>
</dbReference>
<proteinExistence type="predicted"/>
<dbReference type="SUPFAM" id="SSF48403">
    <property type="entry name" value="Ankyrin repeat"/>
    <property type="match status" value="1"/>
</dbReference>
<accession>A0A1V9YY51</accession>
<protein>
    <submittedName>
        <fullName evidence="1">Uncharacterized protein</fullName>
    </submittedName>
</protein>
<sequence>MGAWDDVNFAQEVILAMASPLTRCLNGIPFDKSSKTLETIWTDAFLCEWQGQFSVIPKVCLTVNTKMFHFVKTRQMYQRCKEFFGYGPPNTFWNMYFDRYRQDKSGVDIIKLYNYHVAAMENLWLDELQEFLKYPIALAQAAVLGGHVQMLKLLVSEYGVEPKRLNFINSWMSGEFAMNIAASHGDLKMIKYLHSVGNQACTKRAIDFAVDGGHFETIKWLHENRTEGWSSHALSKAIEINRLDIIDYLASHRREGISDIVLVAAVKKRNLGLIKLLHEKYNIKCTHFTFEWALNLDDLSIAKYCLEHCTKKYPTRLIDNAALDGRLDIIQLLHESSAIGWSTQTMDFAASNGHIDIVKYLHENRSEGCTVKAMDGAAIRGHFDIVKFLHENRTEGCTTNAMDNAAAGGHNDIVRFLHYNRPEGCTKRAYDAAARNGHFGIVQFLLENGREEDHTKAMIRAGF</sequence>
<dbReference type="PANTHER" id="PTHR46586">
    <property type="entry name" value="ANKYRIN REPEAT-CONTAINING PROTEIN"/>
    <property type="match status" value="1"/>
</dbReference>
<dbReference type="InterPro" id="IPR036770">
    <property type="entry name" value="Ankyrin_rpt-contain_sf"/>
</dbReference>
<organism evidence="1 2">
    <name type="scientific">Thraustotheca clavata</name>
    <dbReference type="NCBI Taxonomy" id="74557"/>
    <lineage>
        <taxon>Eukaryota</taxon>
        <taxon>Sar</taxon>
        <taxon>Stramenopiles</taxon>
        <taxon>Oomycota</taxon>
        <taxon>Saprolegniomycetes</taxon>
        <taxon>Saprolegniales</taxon>
        <taxon>Achlyaceae</taxon>
        <taxon>Thraustotheca</taxon>
    </lineage>
</organism>
<reference evidence="1 2" key="1">
    <citation type="journal article" date="2014" name="Genome Biol. Evol.">
        <title>The secreted proteins of Achlya hypogyna and Thraustotheca clavata identify the ancestral oomycete secretome and reveal gene acquisitions by horizontal gene transfer.</title>
        <authorList>
            <person name="Misner I."/>
            <person name="Blouin N."/>
            <person name="Leonard G."/>
            <person name="Richards T.A."/>
            <person name="Lane C.E."/>
        </authorList>
    </citation>
    <scope>NUCLEOTIDE SEQUENCE [LARGE SCALE GENOMIC DNA]</scope>
    <source>
        <strain evidence="1 2">ATCC 34112</strain>
    </source>
</reference>
<dbReference type="Pfam" id="PF12796">
    <property type="entry name" value="Ank_2"/>
    <property type="match status" value="2"/>
</dbReference>
<name>A0A1V9YY51_9STRA</name>
<dbReference type="PANTHER" id="PTHR46586:SF3">
    <property type="entry name" value="ANKYRIN REPEAT-CONTAINING PROTEIN"/>
    <property type="match status" value="1"/>
</dbReference>
<keyword evidence="2" id="KW-1185">Reference proteome</keyword>
<evidence type="ECO:0000313" key="2">
    <source>
        <dbReference type="Proteomes" id="UP000243217"/>
    </source>
</evidence>
<dbReference type="EMBL" id="JNBS01002493">
    <property type="protein sequence ID" value="OQR90739.1"/>
    <property type="molecule type" value="Genomic_DNA"/>
</dbReference>
<dbReference type="AlphaFoldDB" id="A0A1V9YY51"/>
<evidence type="ECO:0000313" key="1">
    <source>
        <dbReference type="EMBL" id="OQR90739.1"/>
    </source>
</evidence>
<gene>
    <name evidence="1" type="ORF">THRCLA_09215</name>
</gene>
<dbReference type="InterPro" id="IPR002110">
    <property type="entry name" value="Ankyrin_rpt"/>
</dbReference>
<dbReference type="InterPro" id="IPR052050">
    <property type="entry name" value="SecEffector_AnkRepeat"/>
</dbReference>
<dbReference type="Proteomes" id="UP000243217">
    <property type="component" value="Unassembled WGS sequence"/>
</dbReference>
<dbReference type="Pfam" id="PF13637">
    <property type="entry name" value="Ank_4"/>
    <property type="match status" value="1"/>
</dbReference>
<dbReference type="STRING" id="74557.A0A1V9YY51"/>